<keyword evidence="2" id="KW-0732">Signal</keyword>
<reference evidence="3" key="2">
    <citation type="submission" date="2019-07" db="EMBL/GenBank/DDBJ databases">
        <authorList>
            <person name="Seetharam A."/>
            <person name="Woodhouse M."/>
            <person name="Cannon E."/>
        </authorList>
    </citation>
    <scope>NUCLEOTIDE SEQUENCE [LARGE SCALE GENOMIC DNA]</scope>
    <source>
        <strain evidence="3">cv. B73</strain>
    </source>
</reference>
<dbReference type="AlphaFoldDB" id="A0A804NK94"/>
<dbReference type="Proteomes" id="UP000007305">
    <property type="component" value="Chromosome 4"/>
</dbReference>
<dbReference type="InParanoid" id="A0A804NK94"/>
<proteinExistence type="predicted"/>
<evidence type="ECO:0000313" key="3">
    <source>
        <dbReference type="EnsemblPlants" id="Zm00001eb166880_P001"/>
    </source>
</evidence>
<feature type="chain" id="PRO_5033027338" description="Secreted protein" evidence="2">
    <location>
        <begin position="25"/>
        <end position="102"/>
    </location>
</feature>
<evidence type="ECO:0008006" key="5">
    <source>
        <dbReference type="Google" id="ProtNLM"/>
    </source>
</evidence>
<evidence type="ECO:0000313" key="4">
    <source>
        <dbReference type="Proteomes" id="UP000007305"/>
    </source>
</evidence>
<reference evidence="4" key="1">
    <citation type="journal article" date="2009" name="Science">
        <title>The B73 maize genome: complexity, diversity, and dynamics.</title>
        <authorList>
            <person name="Schnable P.S."/>
            <person name="Ware D."/>
            <person name="Fulton R.S."/>
            <person name="Stein J.C."/>
            <person name="Wei F."/>
            <person name="Pasternak S."/>
            <person name="Liang C."/>
            <person name="Zhang J."/>
            <person name="Fulton L."/>
            <person name="Graves T.A."/>
            <person name="Minx P."/>
            <person name="Reily A.D."/>
            <person name="Courtney L."/>
            <person name="Kruchowski S.S."/>
            <person name="Tomlinson C."/>
            <person name="Strong C."/>
            <person name="Delehaunty K."/>
            <person name="Fronick C."/>
            <person name="Courtney B."/>
            <person name="Rock S.M."/>
            <person name="Belter E."/>
            <person name="Du F."/>
            <person name="Kim K."/>
            <person name="Abbott R.M."/>
            <person name="Cotton M."/>
            <person name="Levy A."/>
            <person name="Marchetto P."/>
            <person name="Ochoa K."/>
            <person name="Jackson S.M."/>
            <person name="Gillam B."/>
            <person name="Chen W."/>
            <person name="Yan L."/>
            <person name="Higginbotham J."/>
            <person name="Cardenas M."/>
            <person name="Waligorski J."/>
            <person name="Applebaum E."/>
            <person name="Phelps L."/>
            <person name="Falcone J."/>
            <person name="Kanchi K."/>
            <person name="Thane T."/>
            <person name="Scimone A."/>
            <person name="Thane N."/>
            <person name="Henke J."/>
            <person name="Wang T."/>
            <person name="Ruppert J."/>
            <person name="Shah N."/>
            <person name="Rotter K."/>
            <person name="Hodges J."/>
            <person name="Ingenthron E."/>
            <person name="Cordes M."/>
            <person name="Kohlberg S."/>
            <person name="Sgro J."/>
            <person name="Delgado B."/>
            <person name="Mead K."/>
            <person name="Chinwalla A."/>
            <person name="Leonard S."/>
            <person name="Crouse K."/>
            <person name="Collura K."/>
            <person name="Kudrna D."/>
            <person name="Currie J."/>
            <person name="He R."/>
            <person name="Angelova A."/>
            <person name="Rajasekar S."/>
            <person name="Mueller T."/>
            <person name="Lomeli R."/>
            <person name="Scara G."/>
            <person name="Ko A."/>
            <person name="Delaney K."/>
            <person name="Wissotski M."/>
            <person name="Lopez G."/>
            <person name="Campos D."/>
            <person name="Braidotti M."/>
            <person name="Ashley E."/>
            <person name="Golser W."/>
            <person name="Kim H."/>
            <person name="Lee S."/>
            <person name="Lin J."/>
            <person name="Dujmic Z."/>
            <person name="Kim W."/>
            <person name="Talag J."/>
            <person name="Zuccolo A."/>
            <person name="Fan C."/>
            <person name="Sebastian A."/>
            <person name="Kramer M."/>
            <person name="Spiegel L."/>
            <person name="Nascimento L."/>
            <person name="Zutavern T."/>
            <person name="Miller B."/>
            <person name="Ambroise C."/>
            <person name="Muller S."/>
            <person name="Spooner W."/>
            <person name="Narechania A."/>
            <person name="Ren L."/>
            <person name="Wei S."/>
            <person name="Kumari S."/>
            <person name="Faga B."/>
            <person name="Levy M.J."/>
            <person name="McMahan L."/>
            <person name="Van Buren P."/>
            <person name="Vaughn M.W."/>
            <person name="Ying K."/>
            <person name="Yeh C.-T."/>
            <person name="Emrich S.J."/>
            <person name="Jia Y."/>
            <person name="Kalyanaraman A."/>
            <person name="Hsia A.-P."/>
            <person name="Barbazuk W.B."/>
            <person name="Baucom R.S."/>
            <person name="Brutnell T.P."/>
            <person name="Carpita N.C."/>
            <person name="Chaparro C."/>
            <person name="Chia J.-M."/>
            <person name="Deragon J.-M."/>
            <person name="Estill J.C."/>
            <person name="Fu Y."/>
            <person name="Jeddeloh J.A."/>
            <person name="Han Y."/>
            <person name="Lee H."/>
            <person name="Li P."/>
            <person name="Lisch D.R."/>
            <person name="Liu S."/>
            <person name="Liu Z."/>
            <person name="Nagel D.H."/>
            <person name="McCann M.C."/>
            <person name="SanMiguel P."/>
            <person name="Myers A.M."/>
            <person name="Nettleton D."/>
            <person name="Nguyen J."/>
            <person name="Penning B.W."/>
            <person name="Ponnala L."/>
            <person name="Schneider K.L."/>
            <person name="Schwartz D.C."/>
            <person name="Sharma A."/>
            <person name="Soderlund C."/>
            <person name="Springer N.M."/>
            <person name="Sun Q."/>
            <person name="Wang H."/>
            <person name="Waterman M."/>
            <person name="Westerman R."/>
            <person name="Wolfgruber T.K."/>
            <person name="Yang L."/>
            <person name="Yu Y."/>
            <person name="Zhang L."/>
            <person name="Zhou S."/>
            <person name="Zhu Q."/>
            <person name="Bennetzen J.L."/>
            <person name="Dawe R.K."/>
            <person name="Jiang J."/>
            <person name="Jiang N."/>
            <person name="Presting G.G."/>
            <person name="Wessler S.R."/>
            <person name="Aluru S."/>
            <person name="Martienssen R.A."/>
            <person name="Clifton S.W."/>
            <person name="McCombie W.R."/>
            <person name="Wing R.A."/>
            <person name="Wilson R.K."/>
        </authorList>
    </citation>
    <scope>NUCLEOTIDE SEQUENCE [LARGE SCALE GENOMIC DNA]</scope>
    <source>
        <strain evidence="4">cv. B73</strain>
    </source>
</reference>
<organism evidence="3 4">
    <name type="scientific">Zea mays</name>
    <name type="common">Maize</name>
    <dbReference type="NCBI Taxonomy" id="4577"/>
    <lineage>
        <taxon>Eukaryota</taxon>
        <taxon>Viridiplantae</taxon>
        <taxon>Streptophyta</taxon>
        <taxon>Embryophyta</taxon>
        <taxon>Tracheophyta</taxon>
        <taxon>Spermatophyta</taxon>
        <taxon>Magnoliopsida</taxon>
        <taxon>Liliopsida</taxon>
        <taxon>Poales</taxon>
        <taxon>Poaceae</taxon>
        <taxon>PACMAD clade</taxon>
        <taxon>Panicoideae</taxon>
        <taxon>Andropogonodae</taxon>
        <taxon>Andropogoneae</taxon>
        <taxon>Tripsacinae</taxon>
        <taxon>Zea</taxon>
    </lineage>
</organism>
<evidence type="ECO:0000256" key="1">
    <source>
        <dbReference type="SAM" id="MobiDB-lite"/>
    </source>
</evidence>
<reference evidence="3" key="3">
    <citation type="submission" date="2021-05" db="UniProtKB">
        <authorList>
            <consortium name="EnsemblPlants"/>
        </authorList>
    </citation>
    <scope>IDENTIFICATION</scope>
    <source>
        <strain evidence="3">cv. B73</strain>
    </source>
</reference>
<keyword evidence="4" id="KW-1185">Reference proteome</keyword>
<dbReference type="EnsemblPlants" id="Zm00001eb166880_T001">
    <property type="protein sequence ID" value="Zm00001eb166880_P001"/>
    <property type="gene ID" value="Zm00001eb166880"/>
</dbReference>
<feature type="compositionally biased region" description="Polar residues" evidence="1">
    <location>
        <begin position="69"/>
        <end position="90"/>
    </location>
</feature>
<feature type="compositionally biased region" description="Basic and acidic residues" evidence="1">
    <location>
        <begin position="92"/>
        <end position="102"/>
    </location>
</feature>
<feature type="signal peptide" evidence="2">
    <location>
        <begin position="1"/>
        <end position="24"/>
    </location>
</feature>
<dbReference type="Gramene" id="Zm00001eb166880_T001">
    <property type="protein sequence ID" value="Zm00001eb166880_P001"/>
    <property type="gene ID" value="Zm00001eb166880"/>
</dbReference>
<evidence type="ECO:0000256" key="2">
    <source>
        <dbReference type="SAM" id="SignalP"/>
    </source>
</evidence>
<sequence length="102" mass="10828">MPMAAPAAMATSILALLLTPATHTIVPSDLPRRRALRCVALPLLEVVQTRTNTHESTVIHWACGRTAATSSNSLPHSVQDTEAMGSSSVMGSRERIHGDDGK</sequence>
<protein>
    <recommendedName>
        <fullName evidence="5">Secreted protein</fullName>
    </recommendedName>
</protein>
<name>A0A804NK94_MAIZE</name>
<feature type="region of interest" description="Disordered" evidence="1">
    <location>
        <begin position="69"/>
        <end position="102"/>
    </location>
</feature>
<accession>A0A804NK94</accession>